<keyword evidence="2" id="KW-1185">Reference proteome</keyword>
<accession>A0ABQ1L7Y4</accession>
<name>A0ABQ1L7Y4_9BURK</name>
<comment type="caution">
    <text evidence="1">The sequence shown here is derived from an EMBL/GenBank/DDBJ whole genome shotgun (WGS) entry which is preliminary data.</text>
</comment>
<sequence>MLCDNADAVTPVSAAACVKLPWRATHANATNAGNWAGSIAIPIIKSDFTILADEQHFSK</sequence>
<proteinExistence type="predicted"/>
<gene>
    <name evidence="1" type="ORF">GCM10011400_01120</name>
</gene>
<evidence type="ECO:0000313" key="1">
    <source>
        <dbReference type="EMBL" id="GGC18654.1"/>
    </source>
</evidence>
<dbReference type="EMBL" id="BMHL01000001">
    <property type="protein sequence ID" value="GGC18654.1"/>
    <property type="molecule type" value="Genomic_DNA"/>
</dbReference>
<reference evidence="2" key="1">
    <citation type="journal article" date="2019" name="Int. J. Syst. Evol. Microbiol.">
        <title>The Global Catalogue of Microorganisms (GCM) 10K type strain sequencing project: providing services to taxonomists for standard genome sequencing and annotation.</title>
        <authorList>
            <consortium name="The Broad Institute Genomics Platform"/>
            <consortium name="The Broad Institute Genome Sequencing Center for Infectious Disease"/>
            <person name="Wu L."/>
            <person name="Ma J."/>
        </authorList>
    </citation>
    <scope>NUCLEOTIDE SEQUENCE [LARGE SCALE GENOMIC DNA]</scope>
    <source>
        <strain evidence="2">CGMCC 1.15103</strain>
    </source>
</reference>
<evidence type="ECO:0000313" key="2">
    <source>
        <dbReference type="Proteomes" id="UP000602004"/>
    </source>
</evidence>
<protein>
    <submittedName>
        <fullName evidence="1">Uncharacterized protein</fullName>
    </submittedName>
</protein>
<organism evidence="1 2">
    <name type="scientific">Paraburkholderia caffeinilytica</name>
    <dbReference type="NCBI Taxonomy" id="1761016"/>
    <lineage>
        <taxon>Bacteria</taxon>
        <taxon>Pseudomonadati</taxon>
        <taxon>Pseudomonadota</taxon>
        <taxon>Betaproteobacteria</taxon>
        <taxon>Burkholderiales</taxon>
        <taxon>Burkholderiaceae</taxon>
        <taxon>Paraburkholderia</taxon>
    </lineage>
</organism>
<dbReference type="Proteomes" id="UP000602004">
    <property type="component" value="Unassembled WGS sequence"/>
</dbReference>